<dbReference type="RefSeq" id="WP_068646078.1">
    <property type="nucleotide sequence ID" value="NZ_CP043611.1"/>
</dbReference>
<reference evidence="1 2" key="1">
    <citation type="submission" date="2016-03" db="EMBL/GenBank/DDBJ databases">
        <title>Draft genome sequence of Paenibacillus antarcticus CECT 5836.</title>
        <authorList>
            <person name="Shin S.-K."/>
            <person name="Yi H."/>
        </authorList>
    </citation>
    <scope>NUCLEOTIDE SEQUENCE [LARGE SCALE GENOMIC DNA]</scope>
    <source>
        <strain evidence="1 2">CECT 5836</strain>
    </source>
</reference>
<protein>
    <recommendedName>
        <fullName evidence="3">MarR family transcriptional regulator</fullName>
    </recommendedName>
</protein>
<keyword evidence="2" id="KW-1185">Reference proteome</keyword>
<organism evidence="1 2">
    <name type="scientific">Paenibacillus antarcticus</name>
    <dbReference type="NCBI Taxonomy" id="253703"/>
    <lineage>
        <taxon>Bacteria</taxon>
        <taxon>Bacillati</taxon>
        <taxon>Bacillota</taxon>
        <taxon>Bacilli</taxon>
        <taxon>Bacillales</taxon>
        <taxon>Paenibacillaceae</taxon>
        <taxon>Paenibacillus</taxon>
    </lineage>
</organism>
<evidence type="ECO:0000313" key="1">
    <source>
        <dbReference type="EMBL" id="OAB48449.1"/>
    </source>
</evidence>
<accession>A0A168R0X9</accession>
<sequence length="92" mass="10811">MMGDLERKLLRIMCNFKVMRYRIPTMDEIVIKTGRSVKDLTSALTELEQQRYIYWEDKTKLSGIVILEDEDRDGVTPPSPPLIQNDITYWTS</sequence>
<evidence type="ECO:0000313" key="2">
    <source>
        <dbReference type="Proteomes" id="UP000077355"/>
    </source>
</evidence>
<dbReference type="Proteomes" id="UP000077355">
    <property type="component" value="Unassembled WGS sequence"/>
</dbReference>
<dbReference type="AlphaFoldDB" id="A0A168R0X9"/>
<comment type="caution">
    <text evidence="1">The sequence shown here is derived from an EMBL/GenBank/DDBJ whole genome shotgun (WGS) entry which is preliminary data.</text>
</comment>
<name>A0A168R0X9_9BACL</name>
<proteinExistence type="predicted"/>
<gene>
    <name evidence="1" type="ORF">PBAT_02115</name>
</gene>
<evidence type="ECO:0008006" key="3">
    <source>
        <dbReference type="Google" id="ProtNLM"/>
    </source>
</evidence>
<dbReference type="EMBL" id="LVJI01000001">
    <property type="protein sequence ID" value="OAB48449.1"/>
    <property type="molecule type" value="Genomic_DNA"/>
</dbReference>